<gene>
    <name evidence="1" type="ORF">BTF1_02275</name>
</gene>
<evidence type="ECO:0000313" key="1">
    <source>
        <dbReference type="EMBL" id="AFQ24678.1"/>
    </source>
</evidence>
<name>A0A9W3JIP1_BACTU</name>
<proteinExistence type="predicted"/>
<dbReference type="EMBL" id="CP003763">
    <property type="protein sequence ID" value="AFQ24678.1"/>
    <property type="molecule type" value="Genomic_DNA"/>
</dbReference>
<dbReference type="AlphaFoldDB" id="A0A9W3JIP1"/>
<sequence length="37" mass="4413">MQAKEQTRLPPKGQEQLRGLLFHLQDKEPYNVQKLSY</sequence>
<dbReference type="KEGG" id="btn:BTF1_02275"/>
<evidence type="ECO:0000313" key="2">
    <source>
        <dbReference type="Proteomes" id="UP000005257"/>
    </source>
</evidence>
<dbReference type="Proteomes" id="UP000005257">
    <property type="component" value="Chromosome"/>
</dbReference>
<organism evidence="1 2">
    <name type="scientific">Bacillus thuringiensis HD-789</name>
    <dbReference type="NCBI Taxonomy" id="1217737"/>
    <lineage>
        <taxon>Bacteria</taxon>
        <taxon>Bacillati</taxon>
        <taxon>Bacillota</taxon>
        <taxon>Bacilli</taxon>
        <taxon>Bacillales</taxon>
        <taxon>Bacillaceae</taxon>
        <taxon>Bacillus</taxon>
        <taxon>Bacillus cereus group</taxon>
    </lineage>
</organism>
<reference evidence="1 2" key="1">
    <citation type="journal article" date="2013" name="Genome Announc.">
        <title>Complete Genome Sequence of Bacillus thuringiensis Serovar Israelensis Strain HD-789.</title>
        <authorList>
            <person name="Doggett N.A."/>
            <person name="Stubben C.J."/>
            <person name="Chertkov O."/>
            <person name="Bruce D.C."/>
            <person name="Detter J.C."/>
            <person name="Johnson S.L."/>
            <person name="Han C.S."/>
        </authorList>
    </citation>
    <scope>NUCLEOTIDE SEQUENCE [LARGE SCALE GENOMIC DNA]</scope>
    <source>
        <strain evidence="1 2">HD-789</strain>
    </source>
</reference>
<accession>A0A9W3JIP1</accession>
<protein>
    <submittedName>
        <fullName evidence="1">Uncharacterized protein</fullName>
    </submittedName>
</protein>